<evidence type="ECO:0000256" key="16">
    <source>
        <dbReference type="PIRSR" id="PIRSR000386-1"/>
    </source>
</evidence>
<evidence type="ECO:0000256" key="5">
    <source>
        <dbReference type="ARBA" id="ARBA00012807"/>
    </source>
</evidence>
<evidence type="ECO:0000256" key="9">
    <source>
        <dbReference type="ARBA" id="ARBA00022679"/>
    </source>
</evidence>
<feature type="binding site" evidence="15 16">
    <location>
        <position position="122"/>
    </location>
    <ligand>
        <name>S-adenosyl-L-methionine</name>
        <dbReference type="ChEBI" id="CHEBI:59789"/>
    </ligand>
</feature>
<dbReference type="EMBL" id="CP047588">
    <property type="protein sequence ID" value="QIE02095.1"/>
    <property type="molecule type" value="Genomic_DNA"/>
</dbReference>
<feature type="domain" description="tRNA methyltransferase TRMD/TRM10-type" evidence="18">
    <location>
        <begin position="11"/>
        <end position="234"/>
    </location>
</feature>
<dbReference type="Gene3D" id="1.10.1270.20">
    <property type="entry name" value="tRNA(m1g37)methyltransferase, domain 2"/>
    <property type="match status" value="1"/>
</dbReference>
<evidence type="ECO:0000256" key="4">
    <source>
        <dbReference type="ARBA" id="ARBA00011738"/>
    </source>
</evidence>
<protein>
    <recommendedName>
        <fullName evidence="6 15">tRNA (guanine-N(1)-)-methyltransferase</fullName>
        <ecNumber evidence="5 15">2.1.1.228</ecNumber>
    </recommendedName>
    <alternativeName>
        <fullName evidence="12 15">M1G-methyltransferase</fullName>
    </alternativeName>
    <alternativeName>
        <fullName evidence="13 15">tRNA [GM37] methyltransferase</fullName>
    </alternativeName>
</protein>
<comment type="function">
    <text evidence="1 15 17">Specifically methylates guanosine-37 in various tRNAs.</text>
</comment>
<dbReference type="GO" id="GO:0052906">
    <property type="term" value="F:tRNA (guanine(37)-N1)-methyltransferase activity"/>
    <property type="evidence" value="ECO:0007669"/>
    <property type="project" value="UniProtKB-UniRule"/>
</dbReference>
<dbReference type="NCBIfam" id="NF000648">
    <property type="entry name" value="PRK00026.1"/>
    <property type="match status" value="1"/>
</dbReference>
<evidence type="ECO:0000256" key="1">
    <source>
        <dbReference type="ARBA" id="ARBA00002634"/>
    </source>
</evidence>
<comment type="catalytic activity">
    <reaction evidence="14 15 17">
        <text>guanosine(37) in tRNA + S-adenosyl-L-methionine = N(1)-methylguanosine(37) in tRNA + S-adenosyl-L-homocysteine + H(+)</text>
        <dbReference type="Rhea" id="RHEA:36899"/>
        <dbReference type="Rhea" id="RHEA-COMP:10145"/>
        <dbReference type="Rhea" id="RHEA-COMP:10147"/>
        <dbReference type="ChEBI" id="CHEBI:15378"/>
        <dbReference type="ChEBI" id="CHEBI:57856"/>
        <dbReference type="ChEBI" id="CHEBI:59789"/>
        <dbReference type="ChEBI" id="CHEBI:73542"/>
        <dbReference type="ChEBI" id="CHEBI:74269"/>
        <dbReference type="EC" id="2.1.1.228"/>
    </reaction>
</comment>
<dbReference type="InterPro" id="IPR002649">
    <property type="entry name" value="tRNA_m1G_MeTrfase_TrmD"/>
</dbReference>
<evidence type="ECO:0000259" key="18">
    <source>
        <dbReference type="Pfam" id="PF01746"/>
    </source>
</evidence>
<dbReference type="InterPro" id="IPR016009">
    <property type="entry name" value="tRNA_MeTrfase_TRMD/TRM10"/>
</dbReference>
<gene>
    <name evidence="15 19" type="primary">trmD</name>
    <name evidence="19" type="ORF">GUU85_01850</name>
</gene>
<dbReference type="CDD" id="cd18080">
    <property type="entry name" value="TrmD-like"/>
    <property type="match status" value="1"/>
</dbReference>
<dbReference type="SUPFAM" id="SSF75217">
    <property type="entry name" value="alpha/beta knot"/>
    <property type="match status" value="1"/>
</dbReference>
<dbReference type="Gene3D" id="3.40.1280.10">
    <property type="match status" value="1"/>
</dbReference>
<accession>A0A6C1FHE0</accession>
<dbReference type="FunFam" id="1.10.1270.20:FF:000001">
    <property type="entry name" value="tRNA (guanine-N(1)-)-methyltransferase"/>
    <property type="match status" value="1"/>
</dbReference>
<evidence type="ECO:0000256" key="11">
    <source>
        <dbReference type="ARBA" id="ARBA00022694"/>
    </source>
</evidence>
<dbReference type="PIRSF" id="PIRSF000386">
    <property type="entry name" value="tRNA_mtase"/>
    <property type="match status" value="1"/>
</dbReference>
<dbReference type="EC" id="2.1.1.228" evidence="5 15"/>
<dbReference type="InterPro" id="IPR023148">
    <property type="entry name" value="tRNA_m1G_MeTrfase_C_sf"/>
</dbReference>
<evidence type="ECO:0000256" key="6">
    <source>
        <dbReference type="ARBA" id="ARBA00014679"/>
    </source>
</evidence>
<dbReference type="PANTHER" id="PTHR46417">
    <property type="entry name" value="TRNA (GUANINE-N(1)-)-METHYLTRANSFERASE"/>
    <property type="match status" value="1"/>
</dbReference>
<dbReference type="AlphaFoldDB" id="A0A6C1FHE0"/>
<evidence type="ECO:0000256" key="8">
    <source>
        <dbReference type="ARBA" id="ARBA00022603"/>
    </source>
</evidence>
<evidence type="ECO:0000256" key="10">
    <source>
        <dbReference type="ARBA" id="ARBA00022691"/>
    </source>
</evidence>
<feature type="binding site" evidence="15 16">
    <location>
        <begin position="142"/>
        <end position="147"/>
    </location>
    <ligand>
        <name>S-adenosyl-L-methionine</name>
        <dbReference type="ChEBI" id="CHEBI:59789"/>
    </ligand>
</feature>
<comment type="subunit">
    <text evidence="4 15 17">Homodimer.</text>
</comment>
<dbReference type="NCBIfam" id="TIGR00088">
    <property type="entry name" value="trmD"/>
    <property type="match status" value="1"/>
</dbReference>
<keyword evidence="9 15" id="KW-0808">Transferase</keyword>
<evidence type="ECO:0000256" key="13">
    <source>
        <dbReference type="ARBA" id="ARBA00033392"/>
    </source>
</evidence>
<name>A0A6C1FHE0_BUCUN</name>
<evidence type="ECO:0000256" key="14">
    <source>
        <dbReference type="ARBA" id="ARBA00047783"/>
    </source>
</evidence>
<comment type="subcellular location">
    <subcellularLocation>
        <location evidence="2 15 17">Cytoplasm</location>
    </subcellularLocation>
</comment>
<reference evidence="19 20" key="1">
    <citation type="submission" date="2020-01" db="EMBL/GenBank/DDBJ databases">
        <title>Complete genome of Buchnera aphidicola isolated from Chaitophorus populeti.</title>
        <authorList>
            <person name="Park J."/>
            <person name="Xi H."/>
        </authorList>
    </citation>
    <scope>NUCLEOTIDE SEQUENCE [LARGE SCALE GENOMIC DNA]</scope>
    <source>
        <strain evidence="19 20">UsonBac</strain>
    </source>
</reference>
<evidence type="ECO:0000313" key="20">
    <source>
        <dbReference type="Proteomes" id="UP000502958"/>
    </source>
</evidence>
<dbReference type="GO" id="GO:0005829">
    <property type="term" value="C:cytosol"/>
    <property type="evidence" value="ECO:0007669"/>
    <property type="project" value="TreeGrafter"/>
</dbReference>
<dbReference type="GO" id="GO:0002939">
    <property type="term" value="P:tRNA N1-guanine methylation"/>
    <property type="evidence" value="ECO:0007669"/>
    <property type="project" value="TreeGrafter"/>
</dbReference>
<evidence type="ECO:0000256" key="2">
    <source>
        <dbReference type="ARBA" id="ARBA00004496"/>
    </source>
</evidence>
<keyword evidence="7 15" id="KW-0963">Cytoplasm</keyword>
<dbReference type="Proteomes" id="UP000502958">
    <property type="component" value="Chromosome"/>
</dbReference>
<dbReference type="FunFam" id="3.40.1280.10:FF:000001">
    <property type="entry name" value="tRNA (guanine-N(1)-)-methyltransferase"/>
    <property type="match status" value="1"/>
</dbReference>
<keyword evidence="11 15" id="KW-0819">tRNA processing</keyword>
<dbReference type="Pfam" id="PF01746">
    <property type="entry name" value="tRNA_m1G_MT"/>
    <property type="match status" value="1"/>
</dbReference>
<evidence type="ECO:0000256" key="17">
    <source>
        <dbReference type="RuleBase" id="RU003464"/>
    </source>
</evidence>
<evidence type="ECO:0000256" key="15">
    <source>
        <dbReference type="HAMAP-Rule" id="MF_00605"/>
    </source>
</evidence>
<proteinExistence type="inferred from homology"/>
<dbReference type="HAMAP" id="MF_00605">
    <property type="entry name" value="TrmD"/>
    <property type="match status" value="1"/>
</dbReference>
<evidence type="ECO:0000256" key="3">
    <source>
        <dbReference type="ARBA" id="ARBA00007630"/>
    </source>
</evidence>
<evidence type="ECO:0000256" key="7">
    <source>
        <dbReference type="ARBA" id="ARBA00022490"/>
    </source>
</evidence>
<evidence type="ECO:0000256" key="12">
    <source>
        <dbReference type="ARBA" id="ARBA00029736"/>
    </source>
</evidence>
<evidence type="ECO:0000313" key="19">
    <source>
        <dbReference type="EMBL" id="QIE02095.1"/>
    </source>
</evidence>
<organism evidence="19 20">
    <name type="scientific">Buchnera aphidicola subsp. Uroleucon sonchi</name>
    <dbReference type="NCBI Taxonomy" id="118118"/>
    <lineage>
        <taxon>Bacteria</taxon>
        <taxon>Pseudomonadati</taxon>
        <taxon>Pseudomonadota</taxon>
        <taxon>Gammaproteobacteria</taxon>
        <taxon>Enterobacterales</taxon>
        <taxon>Erwiniaceae</taxon>
        <taxon>Buchnera</taxon>
    </lineage>
</organism>
<keyword evidence="10 15" id="KW-0949">S-adenosyl-L-methionine</keyword>
<dbReference type="RefSeq" id="WP_163119405.1">
    <property type="nucleotide sequence ID" value="NZ_CP047588.1"/>
</dbReference>
<comment type="similarity">
    <text evidence="3 15 17">Belongs to the RNA methyltransferase TrmD family.</text>
</comment>
<dbReference type="InterPro" id="IPR029028">
    <property type="entry name" value="Alpha/beta_knot_MTases"/>
</dbReference>
<dbReference type="PANTHER" id="PTHR46417:SF1">
    <property type="entry name" value="TRNA (GUANINE-N(1)-)-METHYLTRANSFERASE"/>
    <property type="match status" value="1"/>
</dbReference>
<keyword evidence="8 15" id="KW-0489">Methyltransferase</keyword>
<sequence>MNKKHKNPLIWFNIITIFPEMFQAISNYGIVSQAIKKKIINITCLNLRDFSQNKHRSIDDRPYGGGAGMLISFKPLYLAIQYAKSILKNDATIIYLSPQGKKFKQKDIEKLINKKKIIFICGRYDGIDQRIIDSQVHEEWSIGNYILTGGELAAMVMIDAISRLVPGVIKTEQSIQKDSFSNHLLDYPSYTRPKIVHNMSVPKVLLSGNHKNIYLWRLQQSLINTWIKRPDILKDKKLNIQEQILLNNFKKHQKKNNS</sequence>
<dbReference type="InterPro" id="IPR029026">
    <property type="entry name" value="tRNA_m1G_MTases_N"/>
</dbReference>